<dbReference type="EMBL" id="CP086354">
    <property type="protein sequence ID" value="UNI14715.1"/>
    <property type="molecule type" value="Genomic_DNA"/>
</dbReference>
<accession>A0A9Q8Q7W8</accession>
<dbReference type="RefSeq" id="XP_047838196.1">
    <property type="nucleotide sequence ID" value="XM_047982234.1"/>
</dbReference>
<name>A0A9Q8Q7W8_9HYPO</name>
<organism evidence="1 2">
    <name type="scientific">Purpureocillium takamizusanense</name>
    <dbReference type="NCBI Taxonomy" id="2060973"/>
    <lineage>
        <taxon>Eukaryota</taxon>
        <taxon>Fungi</taxon>
        <taxon>Dikarya</taxon>
        <taxon>Ascomycota</taxon>
        <taxon>Pezizomycotina</taxon>
        <taxon>Sordariomycetes</taxon>
        <taxon>Hypocreomycetidae</taxon>
        <taxon>Hypocreales</taxon>
        <taxon>Ophiocordycipitaceae</taxon>
        <taxon>Purpureocillium</taxon>
    </lineage>
</organism>
<dbReference type="KEGG" id="ptkz:JDV02_001316"/>
<evidence type="ECO:0000313" key="1">
    <source>
        <dbReference type="EMBL" id="UNI14715.1"/>
    </source>
</evidence>
<dbReference type="AlphaFoldDB" id="A0A9Q8Q7W8"/>
<gene>
    <name evidence="1" type="ORF">JDV02_001316</name>
</gene>
<proteinExistence type="predicted"/>
<reference evidence="1" key="1">
    <citation type="submission" date="2021-11" db="EMBL/GenBank/DDBJ databases">
        <title>Purpureocillium_takamizusanense_genome.</title>
        <authorList>
            <person name="Nguyen N.-H."/>
        </authorList>
    </citation>
    <scope>NUCLEOTIDE SEQUENCE</scope>
    <source>
        <strain evidence="1">PT3</strain>
    </source>
</reference>
<keyword evidence="2" id="KW-1185">Reference proteome</keyword>
<sequence>MTKGTFCSLLSKRSLAASFCHYVKKYSHCLIPNHLDDLVEDERIQQLLIRTCYCCCLLPSMAIPEADTSARNRCQLSISGSVPCSEMI</sequence>
<dbReference type="Proteomes" id="UP000829364">
    <property type="component" value="Chromosome 1"/>
</dbReference>
<dbReference type="GeneID" id="72063279"/>
<evidence type="ECO:0000313" key="2">
    <source>
        <dbReference type="Proteomes" id="UP000829364"/>
    </source>
</evidence>
<protein>
    <submittedName>
        <fullName evidence="1">Uncharacterized protein</fullName>
    </submittedName>
</protein>